<accession>Q5NKR5</accession>
<dbReference type="AlphaFoldDB" id="Q5NKR5"/>
<name>Q5NKR5_CENAM</name>
<evidence type="ECO:0000313" key="2">
    <source>
        <dbReference type="EMBL" id="AAQ06272.1"/>
    </source>
</evidence>
<proteinExistence type="predicted"/>
<evidence type="ECO:0000256" key="1">
    <source>
        <dbReference type="SAM" id="MobiDB-lite"/>
    </source>
</evidence>
<feature type="compositionally biased region" description="Gly residues" evidence="1">
    <location>
        <begin position="74"/>
        <end position="85"/>
    </location>
</feature>
<feature type="region of interest" description="Disordered" evidence="1">
    <location>
        <begin position="41"/>
        <end position="85"/>
    </location>
</feature>
<gene>
    <name evidence="2" type="primary">311G2.4</name>
</gene>
<organism evidence="2">
    <name type="scientific">Cenchrus americanus</name>
    <name type="common">Pearl millet</name>
    <name type="synonym">Pennisetum glaucum</name>
    <dbReference type="NCBI Taxonomy" id="4543"/>
    <lineage>
        <taxon>Eukaryota</taxon>
        <taxon>Viridiplantae</taxon>
        <taxon>Streptophyta</taxon>
        <taxon>Embryophyta</taxon>
        <taxon>Tracheophyta</taxon>
        <taxon>Spermatophyta</taxon>
        <taxon>Magnoliopsida</taxon>
        <taxon>Liliopsida</taxon>
        <taxon>Poales</taxon>
        <taxon>Poaceae</taxon>
        <taxon>PACMAD clade</taxon>
        <taxon>Panicoideae</taxon>
        <taxon>Panicodae</taxon>
        <taxon>Paniceae</taxon>
        <taxon>Cenchrinae</taxon>
        <taxon>Cenchrus</taxon>
    </lineage>
</organism>
<feature type="compositionally biased region" description="Basic and acidic residues" evidence="1">
    <location>
        <begin position="63"/>
        <end position="72"/>
    </location>
</feature>
<protein>
    <submittedName>
        <fullName evidence="2">Uncharacterized protein 311G2.4</fullName>
    </submittedName>
</protein>
<reference evidence="2" key="1">
    <citation type="submission" date="2002-02" db="EMBL/GenBank/DDBJ databases">
        <title>Comparative sequence analysis of homologous Wx1 regions in barley, maize, pearl millet, rice, sorghum and diploid wheat.</title>
        <authorList>
            <person name="Ma J."/>
            <person name="SanMiguel P.J."/>
            <person name="Dubcovsky J."/>
            <person name="Shiloff B.A."/>
            <person name="Rostoks N."/>
            <person name="Jiang Z."/>
            <person name="Busso C.S."/>
            <person name="Kleinhofs A."/>
            <person name="Devos K.M."/>
            <person name="Ramakrishna W."/>
            <person name="Bennetzen J.L."/>
        </authorList>
    </citation>
    <scope>NUCLEOTIDE SEQUENCE</scope>
</reference>
<dbReference type="EMBL" id="AF488414">
    <property type="protein sequence ID" value="AAQ06272.1"/>
    <property type="molecule type" value="Genomic_DNA"/>
</dbReference>
<sequence>MDRIVGLSLIGAGPGNIFGPGMSAGALESFALGGRVKAEGGDGRGAAGGTGSAATAGSGGKSATERASEVETKGAGGQESSGGVGAVPPGVRFDGVLCFDALAPCIFARAEDGLAEA</sequence>